<keyword evidence="4" id="KW-1185">Reference proteome</keyword>
<protein>
    <submittedName>
        <fullName evidence="3">Uncharacterized protein</fullName>
    </submittedName>
</protein>
<dbReference type="SMART" id="SM00028">
    <property type="entry name" value="TPR"/>
    <property type="match status" value="2"/>
</dbReference>
<name>A0A6P0UTV4_9FLAO</name>
<sequence>MKSKTLLTLLFLIGFTGSVYTQTENTECKKNLYIFVEHAKVGNYDAAYEPWKMVRENCPELHSAIYSLGEKILEDKIKKSSGGDKTSNVNLLMEIYDEEHKYFPDKFKLAVVLSDKALLMFEQKIGSDQEIYDLLHRAFTGDRANFKNPRALYLYFSTLVNLHKSGSKELQLVFDTYDDVEERIEIESKSLSGTIDRLLPKEEAGSLTSKETKTLKRVRTNNNSYNTIKNSIDSKLGALADCANLIPLYQKNFDAKKGDAVWLNRAAGRMANKDCDDDPLFVQLVEALHQLEPSANSAYYLGILNDKKGNSSEAIKYYNESVDLETDNYRKARILTKIAGKYQKRGQFSTARNYAQRAIDIQPSNGRAYLLIAKMYADSANKCGTTPFEKRAIYWKAAELARRARRVDPSLKSIANRAIEGYEGRAPSKTDIFNAGMAGKTITFKCWVSGSVTVPKL</sequence>
<evidence type="ECO:0000313" key="3">
    <source>
        <dbReference type="EMBL" id="NER15269.1"/>
    </source>
</evidence>
<proteinExistence type="predicted"/>
<dbReference type="SUPFAM" id="SSF48452">
    <property type="entry name" value="TPR-like"/>
    <property type="match status" value="1"/>
</dbReference>
<dbReference type="AlphaFoldDB" id="A0A6P0UTV4"/>
<feature type="chain" id="PRO_5026772808" evidence="2">
    <location>
        <begin position="22"/>
        <end position="457"/>
    </location>
</feature>
<evidence type="ECO:0000256" key="1">
    <source>
        <dbReference type="PROSITE-ProRule" id="PRU00339"/>
    </source>
</evidence>
<organism evidence="3 4">
    <name type="scientific">Leptobacterium flavescens</name>
    <dbReference type="NCBI Taxonomy" id="472055"/>
    <lineage>
        <taxon>Bacteria</taxon>
        <taxon>Pseudomonadati</taxon>
        <taxon>Bacteroidota</taxon>
        <taxon>Flavobacteriia</taxon>
        <taxon>Flavobacteriales</taxon>
        <taxon>Flavobacteriaceae</taxon>
        <taxon>Leptobacterium</taxon>
    </lineage>
</organism>
<dbReference type="PROSITE" id="PS50005">
    <property type="entry name" value="TPR"/>
    <property type="match status" value="2"/>
</dbReference>
<dbReference type="Gene3D" id="1.25.40.10">
    <property type="entry name" value="Tetratricopeptide repeat domain"/>
    <property type="match status" value="1"/>
</dbReference>
<dbReference type="InterPro" id="IPR019734">
    <property type="entry name" value="TPR_rpt"/>
</dbReference>
<dbReference type="EMBL" id="JAABOO010000004">
    <property type="protein sequence ID" value="NER15269.1"/>
    <property type="molecule type" value="Genomic_DNA"/>
</dbReference>
<evidence type="ECO:0000313" key="4">
    <source>
        <dbReference type="Proteomes" id="UP000468581"/>
    </source>
</evidence>
<dbReference type="Proteomes" id="UP000468581">
    <property type="component" value="Unassembled WGS sequence"/>
</dbReference>
<feature type="repeat" description="TPR" evidence="1">
    <location>
        <begin position="295"/>
        <end position="328"/>
    </location>
</feature>
<keyword evidence="1" id="KW-0802">TPR repeat</keyword>
<accession>A0A6P0UTV4</accession>
<dbReference type="InterPro" id="IPR011990">
    <property type="entry name" value="TPR-like_helical_dom_sf"/>
</dbReference>
<gene>
    <name evidence="3" type="ORF">GWK08_17565</name>
</gene>
<feature type="repeat" description="TPR" evidence="1">
    <location>
        <begin position="332"/>
        <end position="365"/>
    </location>
</feature>
<keyword evidence="2" id="KW-0732">Signal</keyword>
<evidence type="ECO:0000256" key="2">
    <source>
        <dbReference type="SAM" id="SignalP"/>
    </source>
</evidence>
<reference evidence="3 4" key="1">
    <citation type="submission" date="2020-01" db="EMBL/GenBank/DDBJ databases">
        <title>Leptobacterium flavescens.</title>
        <authorList>
            <person name="Wang G."/>
        </authorList>
    </citation>
    <scope>NUCLEOTIDE SEQUENCE [LARGE SCALE GENOMIC DNA]</scope>
    <source>
        <strain evidence="3 4">KCTC 22160</strain>
    </source>
</reference>
<comment type="caution">
    <text evidence="3">The sequence shown here is derived from an EMBL/GenBank/DDBJ whole genome shotgun (WGS) entry which is preliminary data.</text>
</comment>
<feature type="signal peptide" evidence="2">
    <location>
        <begin position="1"/>
        <end position="21"/>
    </location>
</feature>
<dbReference type="RefSeq" id="WP_163608557.1">
    <property type="nucleotide sequence ID" value="NZ_JAABOO010000004.1"/>
</dbReference>